<accession>A0A7X8SM52</accession>
<keyword evidence="1" id="KW-0732">Signal</keyword>
<dbReference type="Gene3D" id="2.40.160.20">
    <property type="match status" value="1"/>
</dbReference>
<evidence type="ECO:0000259" key="3">
    <source>
        <dbReference type="Pfam" id="PF13505"/>
    </source>
</evidence>
<feature type="transmembrane region" description="Helical" evidence="2">
    <location>
        <begin position="50"/>
        <end position="68"/>
    </location>
</feature>
<evidence type="ECO:0000256" key="1">
    <source>
        <dbReference type="ARBA" id="ARBA00022729"/>
    </source>
</evidence>
<dbReference type="Pfam" id="PF13505">
    <property type="entry name" value="OMP_b-brl"/>
    <property type="match status" value="1"/>
</dbReference>
<reference evidence="4 5" key="1">
    <citation type="submission" date="2020-04" db="EMBL/GenBank/DDBJ databases">
        <title>Flammeovirga sp. SR4, a novel species isolated from seawater.</title>
        <authorList>
            <person name="Wang X."/>
        </authorList>
    </citation>
    <scope>NUCLEOTIDE SEQUENCE [LARGE SCALE GENOMIC DNA]</scope>
    <source>
        <strain evidence="4 5">SR4</strain>
    </source>
</reference>
<evidence type="ECO:0000256" key="2">
    <source>
        <dbReference type="SAM" id="Phobius"/>
    </source>
</evidence>
<evidence type="ECO:0000313" key="4">
    <source>
        <dbReference type="EMBL" id="NLR92758.1"/>
    </source>
</evidence>
<proteinExistence type="predicted"/>
<organism evidence="4 5">
    <name type="scientific">Flammeovirga agarivorans</name>
    <dbReference type="NCBI Taxonomy" id="2726742"/>
    <lineage>
        <taxon>Bacteria</taxon>
        <taxon>Pseudomonadati</taxon>
        <taxon>Bacteroidota</taxon>
        <taxon>Cytophagia</taxon>
        <taxon>Cytophagales</taxon>
        <taxon>Flammeovirgaceae</taxon>
        <taxon>Flammeovirga</taxon>
    </lineage>
</organism>
<dbReference type="EMBL" id="JABAIL010000005">
    <property type="protein sequence ID" value="NLR92758.1"/>
    <property type="molecule type" value="Genomic_DNA"/>
</dbReference>
<evidence type="ECO:0000313" key="5">
    <source>
        <dbReference type="Proteomes" id="UP000585050"/>
    </source>
</evidence>
<dbReference type="RefSeq" id="WP_168883479.1">
    <property type="nucleotide sequence ID" value="NZ_JABAIL010000005.1"/>
</dbReference>
<dbReference type="InterPro" id="IPR011250">
    <property type="entry name" value="OMP/PagP_B-barrel"/>
</dbReference>
<keyword evidence="2" id="KW-0472">Membrane</keyword>
<comment type="caution">
    <text evidence="4">The sequence shown here is derived from an EMBL/GenBank/DDBJ whole genome shotgun (WGS) entry which is preliminary data.</text>
</comment>
<dbReference type="Proteomes" id="UP000585050">
    <property type="component" value="Unassembled WGS sequence"/>
</dbReference>
<dbReference type="AlphaFoldDB" id="A0A7X8SM52"/>
<feature type="domain" description="Outer membrane protein beta-barrel" evidence="3">
    <location>
        <begin position="182"/>
        <end position="377"/>
    </location>
</feature>
<dbReference type="SUPFAM" id="SSF56925">
    <property type="entry name" value="OMPA-like"/>
    <property type="match status" value="1"/>
</dbReference>
<name>A0A7X8SM52_9BACT</name>
<sequence>MQKKEDRRDDFDMVWHDAFQNESVNPPLDLWDDIEVEVDAINKKKNHFTFIRSVAAIFTVSMLTSFLVKYDAPRSQGVAYQSPTMSKGTQIEEASVLPTRLLSTGSDQISTLATHQYTYNNKIVDENIPPINIQEVGLLNDGEEKRNNDKMIYSELGAIKRESTSSASHAFLTAKSSMPVPFSVKQKTAEKKSTYYVGVEAGVASIDPNMKYEGQKISSTTTAPVVTLKGGVKFKNKTFIELGVQYAKYAFDTDLPESSEIVVDQQQISVPVKVGYTFEGKKLDLDVFASVAANFNVDQEVSGGSSEFHRYMIEKGVENKVNMSAAIGAELNYKVAPNTSVSLGTSYGTTLTEASNQNDISTQPNTVMLSMGVKYKFI</sequence>
<keyword evidence="2" id="KW-1133">Transmembrane helix</keyword>
<protein>
    <submittedName>
        <fullName evidence="4">Porin family protein</fullName>
    </submittedName>
</protein>
<keyword evidence="2" id="KW-0812">Transmembrane</keyword>
<dbReference type="InterPro" id="IPR027385">
    <property type="entry name" value="Beta-barrel_OMP"/>
</dbReference>
<gene>
    <name evidence="4" type="ORF">HGP29_16180</name>
</gene>
<keyword evidence="5" id="KW-1185">Reference proteome</keyword>